<dbReference type="InterPro" id="IPR043171">
    <property type="entry name" value="Ap4A_phos1/2-like"/>
</dbReference>
<evidence type="ECO:0000256" key="1">
    <source>
        <dbReference type="SAM" id="MobiDB-lite"/>
    </source>
</evidence>
<protein>
    <submittedName>
        <fullName evidence="4">Uncharacterized protein</fullName>
    </submittedName>
</protein>
<dbReference type="Gene3D" id="3.30.428.70">
    <property type="match status" value="1"/>
</dbReference>
<keyword evidence="5" id="KW-1185">Reference proteome</keyword>
<dbReference type="EMBL" id="KQ965731">
    <property type="protein sequence ID" value="KXS22589.1"/>
    <property type="molecule type" value="Genomic_DNA"/>
</dbReference>
<dbReference type="OMA" id="FARDPPD"/>
<sequence>MFGFKPTLPPSNTAPAAPPPKPVKRFNPFLPPQPELLVGPAEEYDFNVVLNKFTVVKDHILLTTKAFKNQSCLLSQSELYTLWKATLSFESERSSYLPDGSPNLAPDTQRAFAFHNNGVASGCSVHHRHLQILPWGDMPIADLIRKAGSQKLGVPFTLPSLPFVHSVVLLPASLRQSSHVPTPETGAQLYALYMDAYEAAYAPLGYSRVQLVDHFKGFDEKLEDFHETALSSNFIMTREFIYVTPRTQTRNRGIHVHSMGMAGLLVATSEEELAEIRSHGPMDILKGASVVKDAVKL</sequence>
<dbReference type="Pfam" id="PF19327">
    <property type="entry name" value="Ap4A_phos_N"/>
    <property type="match status" value="1"/>
</dbReference>
<name>A0A139B0T2_GONPJ</name>
<proteinExistence type="predicted"/>
<dbReference type="AlphaFoldDB" id="A0A139B0T2"/>
<evidence type="ECO:0000313" key="5">
    <source>
        <dbReference type="Proteomes" id="UP000070544"/>
    </source>
</evidence>
<dbReference type="PANTHER" id="PTHR38420:SF1">
    <property type="entry name" value="PUTATIVE (AFU_ORTHOLOGUE AFUA_5G14690)-RELATED"/>
    <property type="match status" value="1"/>
</dbReference>
<dbReference type="InterPro" id="IPR036265">
    <property type="entry name" value="HIT-like_sf"/>
</dbReference>
<dbReference type="InterPro" id="IPR009163">
    <property type="entry name" value="Ap4A_phos1/2"/>
</dbReference>
<gene>
    <name evidence="4" type="ORF">M427DRAFT_175811</name>
</gene>
<dbReference type="PANTHER" id="PTHR38420">
    <property type="entry name" value="AP-4-A PHOSPHORYLASE II"/>
    <property type="match status" value="1"/>
</dbReference>
<dbReference type="Proteomes" id="UP000070544">
    <property type="component" value="Unassembled WGS sequence"/>
</dbReference>
<reference evidence="4 5" key="1">
    <citation type="journal article" date="2015" name="Genome Biol. Evol.">
        <title>Phylogenomic analyses indicate that early fungi evolved digesting cell walls of algal ancestors of land plants.</title>
        <authorList>
            <person name="Chang Y."/>
            <person name="Wang S."/>
            <person name="Sekimoto S."/>
            <person name="Aerts A.L."/>
            <person name="Choi C."/>
            <person name="Clum A."/>
            <person name="LaButti K.M."/>
            <person name="Lindquist E.A."/>
            <person name="Yee Ngan C."/>
            <person name="Ohm R.A."/>
            <person name="Salamov A.A."/>
            <person name="Grigoriev I.V."/>
            <person name="Spatafora J.W."/>
            <person name="Berbee M.L."/>
        </authorList>
    </citation>
    <scope>NUCLEOTIDE SEQUENCE [LARGE SCALE GENOMIC DNA]</scope>
    <source>
        <strain evidence="4 5">JEL478</strain>
    </source>
</reference>
<dbReference type="GO" id="GO:0009117">
    <property type="term" value="P:nucleotide metabolic process"/>
    <property type="evidence" value="ECO:0007669"/>
    <property type="project" value="InterPro"/>
</dbReference>
<dbReference type="STRING" id="1344416.A0A139B0T2"/>
<dbReference type="Pfam" id="PF09830">
    <property type="entry name" value="ATP_transf"/>
    <property type="match status" value="1"/>
</dbReference>
<evidence type="ECO:0000313" key="4">
    <source>
        <dbReference type="EMBL" id="KXS22589.1"/>
    </source>
</evidence>
<evidence type="ECO:0000259" key="2">
    <source>
        <dbReference type="Pfam" id="PF09830"/>
    </source>
</evidence>
<evidence type="ECO:0000259" key="3">
    <source>
        <dbReference type="Pfam" id="PF19327"/>
    </source>
</evidence>
<feature type="region of interest" description="Disordered" evidence="1">
    <location>
        <begin position="1"/>
        <end position="25"/>
    </location>
</feature>
<dbReference type="InterPro" id="IPR019200">
    <property type="entry name" value="ATP_adenylylTrfase_C"/>
</dbReference>
<dbReference type="OrthoDB" id="10267950at2759"/>
<dbReference type="InterPro" id="IPR045759">
    <property type="entry name" value="Ap4A_phos1/2_N"/>
</dbReference>
<organism evidence="4 5">
    <name type="scientific">Gonapodya prolifera (strain JEL478)</name>
    <name type="common">Monoblepharis prolifera</name>
    <dbReference type="NCBI Taxonomy" id="1344416"/>
    <lineage>
        <taxon>Eukaryota</taxon>
        <taxon>Fungi</taxon>
        <taxon>Fungi incertae sedis</taxon>
        <taxon>Chytridiomycota</taxon>
        <taxon>Chytridiomycota incertae sedis</taxon>
        <taxon>Monoblepharidomycetes</taxon>
        <taxon>Monoblepharidales</taxon>
        <taxon>Gonapodyaceae</taxon>
        <taxon>Gonapodya</taxon>
    </lineage>
</organism>
<feature type="domain" description="ATP adenylyltransferase C-terminal" evidence="2">
    <location>
        <begin position="159"/>
        <end position="289"/>
    </location>
</feature>
<accession>A0A139B0T2</accession>
<dbReference type="GO" id="GO:0003877">
    <property type="term" value="F:ATP:ADP adenylyltransferase activity"/>
    <property type="evidence" value="ECO:0007669"/>
    <property type="project" value="InterPro"/>
</dbReference>
<dbReference type="SUPFAM" id="SSF54197">
    <property type="entry name" value="HIT-like"/>
    <property type="match status" value="1"/>
</dbReference>
<dbReference type="GO" id="GO:0005524">
    <property type="term" value="F:ATP binding"/>
    <property type="evidence" value="ECO:0007669"/>
    <property type="project" value="InterPro"/>
</dbReference>
<feature type="domain" description="Ap4A phosphorylase 1/2 N-terminal" evidence="3">
    <location>
        <begin position="23"/>
        <end position="86"/>
    </location>
</feature>